<dbReference type="Pfam" id="PF13369">
    <property type="entry name" value="Transglut_core2"/>
    <property type="match status" value="1"/>
</dbReference>
<feature type="domain" description="Protein SirB1 N-terminal" evidence="2">
    <location>
        <begin position="46"/>
        <end position="181"/>
    </location>
</feature>
<accession>A0A936NGI8</accession>
<dbReference type="PANTHER" id="PTHR31350">
    <property type="entry name" value="SI:DKEY-261L7.2"/>
    <property type="match status" value="1"/>
</dbReference>
<dbReference type="PANTHER" id="PTHR31350:SF21">
    <property type="entry name" value="F-BOX ONLY PROTEIN 21"/>
    <property type="match status" value="1"/>
</dbReference>
<dbReference type="Proteomes" id="UP000727993">
    <property type="component" value="Unassembled WGS sequence"/>
</dbReference>
<reference evidence="3 4" key="1">
    <citation type="submission" date="2020-10" db="EMBL/GenBank/DDBJ databases">
        <title>Connecting structure to function with the recovery of over 1000 high-quality activated sludge metagenome-assembled genomes encoding full-length rRNA genes using long-read sequencing.</title>
        <authorList>
            <person name="Singleton C.M."/>
            <person name="Petriglieri F."/>
            <person name="Kristensen J.M."/>
            <person name="Kirkegaard R.H."/>
            <person name="Michaelsen T.Y."/>
            <person name="Andersen M.H."/>
            <person name="Karst S.M."/>
            <person name="Dueholm M.S."/>
            <person name="Nielsen P.H."/>
            <person name="Albertsen M."/>
        </authorList>
    </citation>
    <scope>NUCLEOTIDE SEQUENCE [LARGE SCALE GENOMIC DNA]</scope>
    <source>
        <strain evidence="3">Lyne_18-Q3-R50-59_MAXAC.006</strain>
    </source>
</reference>
<comment type="caution">
    <text evidence="3">The sequence shown here is derived from an EMBL/GenBank/DDBJ whole genome shotgun (WGS) entry which is preliminary data.</text>
</comment>
<name>A0A936NGI8_9ACTN</name>
<evidence type="ECO:0000313" key="3">
    <source>
        <dbReference type="EMBL" id="MBK9298534.1"/>
    </source>
</evidence>
<dbReference type="EMBL" id="JADJZA010000009">
    <property type="protein sequence ID" value="MBK9298534.1"/>
    <property type="molecule type" value="Genomic_DNA"/>
</dbReference>
<protein>
    <submittedName>
        <fullName evidence="3">Transglutaminase family protein</fullName>
    </submittedName>
</protein>
<dbReference type="AlphaFoldDB" id="A0A936NGI8"/>
<gene>
    <name evidence="3" type="ORF">IPN02_17245</name>
</gene>
<proteinExistence type="inferred from homology"/>
<evidence type="ECO:0000313" key="4">
    <source>
        <dbReference type="Proteomes" id="UP000727993"/>
    </source>
</evidence>
<organism evidence="3 4">
    <name type="scientific">Candidatus Neomicrothrix subdominans</name>
    <dbReference type="NCBI Taxonomy" id="2954438"/>
    <lineage>
        <taxon>Bacteria</taxon>
        <taxon>Bacillati</taxon>
        <taxon>Actinomycetota</taxon>
        <taxon>Acidimicrobiia</taxon>
        <taxon>Acidimicrobiales</taxon>
        <taxon>Microthrixaceae</taxon>
        <taxon>Candidatus Neomicrothrix</taxon>
    </lineage>
</organism>
<dbReference type="InterPro" id="IPR032698">
    <property type="entry name" value="SirB1_N"/>
</dbReference>
<evidence type="ECO:0000256" key="1">
    <source>
        <dbReference type="ARBA" id="ARBA00007100"/>
    </source>
</evidence>
<evidence type="ECO:0000259" key="2">
    <source>
        <dbReference type="Pfam" id="PF13369"/>
    </source>
</evidence>
<comment type="similarity">
    <text evidence="1">Belongs to the UPF0162 family.</text>
</comment>
<sequence>MDASHQLLDELTGAPERGRLERGLIAIAVHADPALDPALVTGQLDRLAEKYGHADPARLCAGLFGTDGFQPNIHNYYDPANSLVNRVLERRLGIPLSLSALALAVAERWDTPLVGVGMPGHFLLGEPGRVDGAGRYFDPFDRGRTLTPGQVADLHVRLLGRPLPPDSLDPVDHRVMLVRTLANLRIAYGRHHDLEGLAWVLPLLAQCCASKIDAQQELAVVLTRLGRWGAAATVCMALAEGIDDDERSSRWRAEGRRLSALLN</sequence>